<dbReference type="SUPFAM" id="SSF88659">
    <property type="entry name" value="Sigma3 and sigma4 domains of RNA polymerase sigma factors"/>
    <property type="match status" value="1"/>
</dbReference>
<dbReference type="GO" id="GO:0003677">
    <property type="term" value="F:DNA binding"/>
    <property type="evidence" value="ECO:0007669"/>
    <property type="project" value="UniProtKB-KW"/>
</dbReference>
<dbReference type="Proteomes" id="UP000178186">
    <property type="component" value="Unassembled WGS sequence"/>
</dbReference>
<dbReference type="NCBIfam" id="TIGR02937">
    <property type="entry name" value="sigma70-ECF"/>
    <property type="match status" value="1"/>
</dbReference>
<gene>
    <name evidence="8" type="ORF">A3H64_03175</name>
</gene>
<dbReference type="InterPro" id="IPR013249">
    <property type="entry name" value="RNA_pol_sigma70_r4_t2"/>
</dbReference>
<dbReference type="InterPro" id="IPR013325">
    <property type="entry name" value="RNA_pol_sigma_r2"/>
</dbReference>
<dbReference type="Pfam" id="PF08281">
    <property type="entry name" value="Sigma70_r4_2"/>
    <property type="match status" value="1"/>
</dbReference>
<keyword evidence="3" id="KW-0731">Sigma factor</keyword>
<reference evidence="8 9" key="1">
    <citation type="journal article" date="2016" name="Nat. Commun.">
        <title>Thousands of microbial genomes shed light on interconnected biogeochemical processes in an aquifer system.</title>
        <authorList>
            <person name="Anantharaman K."/>
            <person name="Brown C.T."/>
            <person name="Hug L.A."/>
            <person name="Sharon I."/>
            <person name="Castelle C.J."/>
            <person name="Probst A.J."/>
            <person name="Thomas B.C."/>
            <person name="Singh A."/>
            <person name="Wilkins M.J."/>
            <person name="Karaoz U."/>
            <person name="Brodie E.L."/>
            <person name="Williams K.H."/>
            <person name="Hubbard S.S."/>
            <person name="Banfield J.F."/>
        </authorList>
    </citation>
    <scope>NUCLEOTIDE SEQUENCE [LARGE SCALE GENOMIC DNA]</scope>
</reference>
<protein>
    <recommendedName>
        <fullName evidence="10">RNA polymerase sigma factor</fullName>
    </recommendedName>
</protein>
<dbReference type="STRING" id="1802128.A3H64_03175"/>
<proteinExistence type="inferred from homology"/>
<accession>A0A1G2GU65</accession>
<dbReference type="InterPro" id="IPR007627">
    <property type="entry name" value="RNA_pol_sigma70_r2"/>
</dbReference>
<dbReference type="GO" id="GO:0006352">
    <property type="term" value="P:DNA-templated transcription initiation"/>
    <property type="evidence" value="ECO:0007669"/>
    <property type="project" value="InterPro"/>
</dbReference>
<dbReference type="AlphaFoldDB" id="A0A1G2GU65"/>
<evidence type="ECO:0000256" key="1">
    <source>
        <dbReference type="ARBA" id="ARBA00010641"/>
    </source>
</evidence>
<organism evidence="8 9">
    <name type="scientific">Candidatus Ryanbacteria bacterium RIFCSPLOWO2_02_FULL_45_11c</name>
    <dbReference type="NCBI Taxonomy" id="1802128"/>
    <lineage>
        <taxon>Bacteria</taxon>
        <taxon>Candidatus Ryaniibacteriota</taxon>
    </lineage>
</organism>
<dbReference type="Gene3D" id="1.10.10.10">
    <property type="entry name" value="Winged helix-like DNA-binding domain superfamily/Winged helix DNA-binding domain"/>
    <property type="match status" value="1"/>
</dbReference>
<dbReference type="Pfam" id="PF04542">
    <property type="entry name" value="Sigma70_r2"/>
    <property type="match status" value="1"/>
</dbReference>
<dbReference type="InterPro" id="IPR014284">
    <property type="entry name" value="RNA_pol_sigma-70_dom"/>
</dbReference>
<dbReference type="Gene3D" id="1.10.1740.10">
    <property type="match status" value="1"/>
</dbReference>
<dbReference type="PANTHER" id="PTHR43133">
    <property type="entry name" value="RNA POLYMERASE ECF-TYPE SIGMA FACTO"/>
    <property type="match status" value="1"/>
</dbReference>
<comment type="caution">
    <text evidence="8">The sequence shown here is derived from an EMBL/GenBank/DDBJ whole genome shotgun (WGS) entry which is preliminary data.</text>
</comment>
<evidence type="ECO:0000259" key="6">
    <source>
        <dbReference type="Pfam" id="PF04542"/>
    </source>
</evidence>
<evidence type="ECO:0000256" key="3">
    <source>
        <dbReference type="ARBA" id="ARBA00023082"/>
    </source>
</evidence>
<name>A0A1G2GU65_9BACT</name>
<dbReference type="InterPro" id="IPR036388">
    <property type="entry name" value="WH-like_DNA-bd_sf"/>
</dbReference>
<evidence type="ECO:0000256" key="5">
    <source>
        <dbReference type="ARBA" id="ARBA00023163"/>
    </source>
</evidence>
<evidence type="ECO:0000313" key="9">
    <source>
        <dbReference type="Proteomes" id="UP000178186"/>
    </source>
</evidence>
<keyword evidence="2" id="KW-0805">Transcription regulation</keyword>
<dbReference type="EMBL" id="MHNY01000051">
    <property type="protein sequence ID" value="OGZ53752.1"/>
    <property type="molecule type" value="Genomic_DNA"/>
</dbReference>
<keyword evidence="4" id="KW-0238">DNA-binding</keyword>
<evidence type="ECO:0008006" key="10">
    <source>
        <dbReference type="Google" id="ProtNLM"/>
    </source>
</evidence>
<feature type="domain" description="RNA polymerase sigma factor 70 region 4 type 2" evidence="7">
    <location>
        <begin position="125"/>
        <end position="176"/>
    </location>
</feature>
<dbReference type="SUPFAM" id="SSF88946">
    <property type="entry name" value="Sigma2 domain of RNA polymerase sigma factors"/>
    <property type="match status" value="1"/>
</dbReference>
<dbReference type="PANTHER" id="PTHR43133:SF8">
    <property type="entry name" value="RNA POLYMERASE SIGMA FACTOR HI_1459-RELATED"/>
    <property type="match status" value="1"/>
</dbReference>
<evidence type="ECO:0000256" key="4">
    <source>
        <dbReference type="ARBA" id="ARBA00023125"/>
    </source>
</evidence>
<dbReference type="InterPro" id="IPR039425">
    <property type="entry name" value="RNA_pol_sigma-70-like"/>
</dbReference>
<keyword evidence="5" id="KW-0804">Transcription</keyword>
<evidence type="ECO:0000259" key="7">
    <source>
        <dbReference type="Pfam" id="PF08281"/>
    </source>
</evidence>
<dbReference type="GO" id="GO:0016987">
    <property type="term" value="F:sigma factor activity"/>
    <property type="evidence" value="ECO:0007669"/>
    <property type="project" value="UniProtKB-KW"/>
</dbReference>
<dbReference type="InterPro" id="IPR013324">
    <property type="entry name" value="RNA_pol_sigma_r3/r4-like"/>
</dbReference>
<evidence type="ECO:0000313" key="8">
    <source>
        <dbReference type="EMBL" id="OGZ53752.1"/>
    </source>
</evidence>
<evidence type="ECO:0000256" key="2">
    <source>
        <dbReference type="ARBA" id="ARBA00023015"/>
    </source>
</evidence>
<feature type="domain" description="RNA polymerase sigma-70 region 2" evidence="6">
    <location>
        <begin position="29"/>
        <end position="94"/>
    </location>
</feature>
<sequence>MKGGSKNYEIKTSSMASVEDKEQQVLIAYDSYADALFRHCYFRLYDREAAKDVVQDVFMRVWEYVCEGNTIDNTRAFLYRTANNLVIDRVRKHKTYSLDALKEKGFDPEDHAPEAARIISIVSGREVLQVLHQLEDPYRAVVIMRFIDDLMPREIAAVLGETENVVSVRIHRAVKKAKQLWEGEIIHEA</sequence>
<comment type="similarity">
    <text evidence="1">Belongs to the sigma-70 factor family. ECF subfamily.</text>
</comment>
<dbReference type="CDD" id="cd06171">
    <property type="entry name" value="Sigma70_r4"/>
    <property type="match status" value="1"/>
</dbReference>